<dbReference type="GO" id="GO:0006542">
    <property type="term" value="P:glutamine biosynthetic process"/>
    <property type="evidence" value="ECO:0007669"/>
    <property type="project" value="InterPro"/>
</dbReference>
<dbReference type="GO" id="GO:0004356">
    <property type="term" value="F:glutamine synthetase activity"/>
    <property type="evidence" value="ECO:0007669"/>
    <property type="project" value="InterPro"/>
</dbReference>
<dbReference type="SUPFAM" id="SSF54368">
    <property type="entry name" value="Glutamine synthetase, N-terminal domain"/>
    <property type="match status" value="1"/>
</dbReference>
<dbReference type="InterPro" id="IPR036651">
    <property type="entry name" value="Gln_synt_N_sf"/>
</dbReference>
<sequence length="74" mass="7923">MLPPETQRLIEQHGIKYVLAQFVDIHGSSKTKSVPVTGLAMVAEDGAGFAGFAICGMGMEPHGPDSWPRAICLR</sequence>
<name>A0A261WHE0_9PSED</name>
<protein>
    <recommendedName>
        <fullName evidence="3">Glutamine synthetase</fullName>
    </recommendedName>
</protein>
<organism evidence="1 2">
    <name type="scientific">Pseudomonas avellanae</name>
    <dbReference type="NCBI Taxonomy" id="46257"/>
    <lineage>
        <taxon>Bacteria</taxon>
        <taxon>Pseudomonadati</taxon>
        <taxon>Pseudomonadota</taxon>
        <taxon>Gammaproteobacteria</taxon>
        <taxon>Pseudomonadales</taxon>
        <taxon>Pseudomonadaceae</taxon>
        <taxon>Pseudomonas</taxon>
    </lineage>
</organism>
<evidence type="ECO:0000313" key="2">
    <source>
        <dbReference type="Proteomes" id="UP000217163"/>
    </source>
</evidence>
<accession>A0A261WHE0</accession>
<proteinExistence type="predicted"/>
<dbReference type="Proteomes" id="UP000217163">
    <property type="component" value="Unassembled WGS sequence"/>
</dbReference>
<reference evidence="2" key="1">
    <citation type="journal article" date="2016" name="Sci. Rep.">
        <title>Genome analysis of the kiwifruit canker pathogen Pseudomonas syringae pv. actinidiae biovar 5.</title>
        <authorList>
            <person name="Fujikawa T."/>
            <person name="Sawada H."/>
        </authorList>
    </citation>
    <scope>NUCLEOTIDE SEQUENCE [LARGE SCALE GENOMIC DNA]</scope>
    <source>
        <strain evidence="2">MAFF 212061</strain>
    </source>
</reference>
<evidence type="ECO:0008006" key="3">
    <source>
        <dbReference type="Google" id="ProtNLM"/>
    </source>
</evidence>
<dbReference type="AlphaFoldDB" id="A0A261WHE0"/>
<comment type="caution">
    <text evidence="1">The sequence shown here is derived from an EMBL/GenBank/DDBJ whole genome shotgun (WGS) entry which is preliminary data.</text>
</comment>
<gene>
    <name evidence="1" type="ORF">CFN58_17690</name>
</gene>
<dbReference type="EMBL" id="NKQU01000572">
    <property type="protein sequence ID" value="OZI85559.1"/>
    <property type="molecule type" value="Genomic_DNA"/>
</dbReference>
<dbReference type="Gene3D" id="3.10.20.70">
    <property type="entry name" value="Glutamine synthetase, N-terminal domain"/>
    <property type="match status" value="1"/>
</dbReference>
<evidence type="ECO:0000313" key="1">
    <source>
        <dbReference type="EMBL" id="OZI85559.1"/>
    </source>
</evidence>